<dbReference type="SUPFAM" id="SSF82549">
    <property type="entry name" value="DAK1/DegV-like"/>
    <property type="match status" value="1"/>
</dbReference>
<dbReference type="RefSeq" id="WP_302929656.1">
    <property type="nucleotide sequence ID" value="NZ_JAJEPW010000050.1"/>
</dbReference>
<dbReference type="PROSITE" id="PS51482">
    <property type="entry name" value="DEGV"/>
    <property type="match status" value="1"/>
</dbReference>
<evidence type="ECO:0000313" key="2">
    <source>
        <dbReference type="EMBL" id="MCC2130487.1"/>
    </source>
</evidence>
<dbReference type="NCBIfam" id="TIGR00762">
    <property type="entry name" value="DegV"/>
    <property type="match status" value="1"/>
</dbReference>
<gene>
    <name evidence="2" type="ORF">LKD37_13345</name>
</gene>
<dbReference type="InterPro" id="IPR043168">
    <property type="entry name" value="DegV_C"/>
</dbReference>
<dbReference type="PANTHER" id="PTHR33434">
    <property type="entry name" value="DEGV DOMAIN-CONTAINING PROTEIN DR_1986-RELATED"/>
    <property type="match status" value="1"/>
</dbReference>
<dbReference type="EMBL" id="JAJEPW010000050">
    <property type="protein sequence ID" value="MCC2130487.1"/>
    <property type="molecule type" value="Genomic_DNA"/>
</dbReference>
<evidence type="ECO:0000313" key="3">
    <source>
        <dbReference type="Proteomes" id="UP001199319"/>
    </source>
</evidence>
<dbReference type="GO" id="GO:0008289">
    <property type="term" value="F:lipid binding"/>
    <property type="evidence" value="ECO:0007669"/>
    <property type="project" value="UniProtKB-KW"/>
</dbReference>
<keyword evidence="3" id="KW-1185">Reference proteome</keyword>
<accession>A0AAE3ADF1</accession>
<proteinExistence type="predicted"/>
<protein>
    <submittedName>
        <fullName evidence="2">DegV family protein</fullName>
    </submittedName>
</protein>
<dbReference type="InterPro" id="IPR050270">
    <property type="entry name" value="DegV_domain_contain"/>
</dbReference>
<dbReference type="Proteomes" id="UP001199319">
    <property type="component" value="Unassembled WGS sequence"/>
</dbReference>
<sequence>MIQIFVDSGANLSPELREQYNIHLLPMALTIDDQPAPEGLDGHEYYEALRSGADVRTSMVNPDDARKAFEPYIAQGDDVVYFSISAGISGSWWSAKLAGDELMEQYPQRRVCPIDSMGASLGAGIPALKASSLVRQGMGLDELVEKMTVYCQNYCQYFAVDDLKYLRKGGRISGASALVGSLLQIKPILRGNEEGKIVLFDKARGKLRAIERLVSIYKERAIDLDDLIGISHGDCPGEALRLETKLREAGHRGPILQVPHEPVTGAHVGPGMLSLYFHAVGK</sequence>
<reference evidence="2" key="1">
    <citation type="submission" date="2021-10" db="EMBL/GenBank/DDBJ databases">
        <title>Anaerobic single-cell dispensing facilitates the cultivation of human gut bacteria.</title>
        <authorList>
            <person name="Afrizal A."/>
        </authorList>
    </citation>
    <scope>NUCLEOTIDE SEQUENCE</scope>
    <source>
        <strain evidence="2">CLA-AA-H272</strain>
    </source>
</reference>
<organism evidence="2 3">
    <name type="scientific">Brotocaccenecus cirricatena</name>
    <dbReference type="NCBI Taxonomy" id="3064195"/>
    <lineage>
        <taxon>Bacteria</taxon>
        <taxon>Bacillati</taxon>
        <taxon>Bacillota</taxon>
        <taxon>Clostridia</taxon>
        <taxon>Eubacteriales</taxon>
        <taxon>Oscillospiraceae</taxon>
        <taxon>Brotocaccenecus</taxon>
    </lineage>
</organism>
<dbReference type="PANTHER" id="PTHR33434:SF2">
    <property type="entry name" value="FATTY ACID-BINDING PROTEIN TM_1468"/>
    <property type="match status" value="1"/>
</dbReference>
<dbReference type="Pfam" id="PF02645">
    <property type="entry name" value="DegV"/>
    <property type="match status" value="1"/>
</dbReference>
<comment type="caution">
    <text evidence="2">The sequence shown here is derived from an EMBL/GenBank/DDBJ whole genome shotgun (WGS) entry which is preliminary data.</text>
</comment>
<name>A0AAE3ADF1_9FIRM</name>
<keyword evidence="1" id="KW-0446">Lipid-binding</keyword>
<dbReference type="Gene3D" id="3.40.50.10170">
    <property type="match status" value="1"/>
</dbReference>
<dbReference type="InterPro" id="IPR003797">
    <property type="entry name" value="DegV"/>
</dbReference>
<evidence type="ECO:0000256" key="1">
    <source>
        <dbReference type="ARBA" id="ARBA00023121"/>
    </source>
</evidence>
<dbReference type="Gene3D" id="3.30.1180.10">
    <property type="match status" value="1"/>
</dbReference>
<dbReference type="AlphaFoldDB" id="A0AAE3ADF1"/>